<proteinExistence type="predicted"/>
<comment type="caution">
    <text evidence="1">The sequence shown here is derived from an EMBL/GenBank/DDBJ whole genome shotgun (WGS) entry which is preliminary data.</text>
</comment>
<reference evidence="1" key="2">
    <citation type="submission" date="2020-11" db="EMBL/GenBank/DDBJ databases">
        <authorList>
            <person name="McCartney M.A."/>
            <person name="Auch B."/>
            <person name="Kono T."/>
            <person name="Mallez S."/>
            <person name="Becker A."/>
            <person name="Gohl D.M."/>
            <person name="Silverstein K.A.T."/>
            <person name="Koren S."/>
            <person name="Bechman K.B."/>
            <person name="Herman A."/>
            <person name="Abrahante J.E."/>
            <person name="Garbe J."/>
        </authorList>
    </citation>
    <scope>NUCLEOTIDE SEQUENCE</scope>
    <source>
        <strain evidence="1">Duluth1</strain>
        <tissue evidence="1">Whole animal</tissue>
    </source>
</reference>
<reference evidence="1" key="1">
    <citation type="journal article" date="2019" name="bioRxiv">
        <title>The Genome of the Zebra Mussel, Dreissena polymorpha: A Resource for Invasive Species Research.</title>
        <authorList>
            <person name="McCartney M.A."/>
            <person name="Auch B."/>
            <person name="Kono T."/>
            <person name="Mallez S."/>
            <person name="Zhang Y."/>
            <person name="Obille A."/>
            <person name="Becker A."/>
            <person name="Abrahante J.E."/>
            <person name="Garbe J."/>
            <person name="Badalamenti J.P."/>
            <person name="Herman A."/>
            <person name="Mangelson H."/>
            <person name="Liachko I."/>
            <person name="Sullivan S."/>
            <person name="Sone E.D."/>
            <person name="Koren S."/>
            <person name="Silverstein K.A.T."/>
            <person name="Beckman K.B."/>
            <person name="Gohl D.M."/>
        </authorList>
    </citation>
    <scope>NUCLEOTIDE SEQUENCE</scope>
    <source>
        <strain evidence="1">Duluth1</strain>
        <tissue evidence="1">Whole animal</tissue>
    </source>
</reference>
<organism evidence="1 2">
    <name type="scientific">Dreissena polymorpha</name>
    <name type="common">Zebra mussel</name>
    <name type="synonym">Mytilus polymorpha</name>
    <dbReference type="NCBI Taxonomy" id="45954"/>
    <lineage>
        <taxon>Eukaryota</taxon>
        <taxon>Metazoa</taxon>
        <taxon>Spiralia</taxon>
        <taxon>Lophotrochozoa</taxon>
        <taxon>Mollusca</taxon>
        <taxon>Bivalvia</taxon>
        <taxon>Autobranchia</taxon>
        <taxon>Heteroconchia</taxon>
        <taxon>Euheterodonta</taxon>
        <taxon>Imparidentia</taxon>
        <taxon>Neoheterodontei</taxon>
        <taxon>Myida</taxon>
        <taxon>Dreissenoidea</taxon>
        <taxon>Dreissenidae</taxon>
        <taxon>Dreissena</taxon>
    </lineage>
</organism>
<dbReference type="Proteomes" id="UP000828390">
    <property type="component" value="Unassembled WGS sequence"/>
</dbReference>
<dbReference type="AlphaFoldDB" id="A0A9D4K566"/>
<name>A0A9D4K566_DREPO</name>
<evidence type="ECO:0000313" key="1">
    <source>
        <dbReference type="EMBL" id="KAH3833238.1"/>
    </source>
</evidence>
<sequence length="93" mass="10733">MAAYLMSPRTEIFSTEKQTSKHRVQSFCFELMADEATDTATMEQMAHCHFMTHDFMMQRKHVSGRSSLGLPSSCLPRAKLWLMPSSRTFKLLE</sequence>
<dbReference type="EMBL" id="JAIWYP010000004">
    <property type="protein sequence ID" value="KAH3833238.1"/>
    <property type="molecule type" value="Genomic_DNA"/>
</dbReference>
<accession>A0A9D4K566</accession>
<gene>
    <name evidence="1" type="ORF">DPMN_106542</name>
</gene>
<protein>
    <submittedName>
        <fullName evidence="1">Uncharacterized protein</fullName>
    </submittedName>
</protein>
<evidence type="ECO:0000313" key="2">
    <source>
        <dbReference type="Proteomes" id="UP000828390"/>
    </source>
</evidence>
<keyword evidence="2" id="KW-1185">Reference proteome</keyword>